<keyword evidence="4" id="KW-1185">Reference proteome</keyword>
<evidence type="ECO:0000313" key="4">
    <source>
        <dbReference type="Proteomes" id="UP000095192"/>
    </source>
</evidence>
<reference evidence="3 4" key="1">
    <citation type="journal article" date="2016" name="BMC Genomics">
        <title>Comparative genomics reveals Cyclospora cayetanensis possesses coccidia-like metabolism and invasion components but unique surface antigens.</title>
        <authorList>
            <person name="Liu S."/>
            <person name="Wang L."/>
            <person name="Zheng H."/>
            <person name="Xu Z."/>
            <person name="Roellig D.M."/>
            <person name="Li N."/>
            <person name="Frace M.A."/>
            <person name="Tang K."/>
            <person name="Arrowood M.J."/>
            <person name="Moss D.M."/>
            <person name="Zhang L."/>
            <person name="Feng Y."/>
            <person name="Xiao L."/>
        </authorList>
    </citation>
    <scope>NUCLEOTIDE SEQUENCE [LARGE SCALE GENOMIC DNA]</scope>
    <source>
        <strain evidence="3 4">CHN_HEN01</strain>
    </source>
</reference>
<dbReference type="PANTHER" id="PTHR10779">
    <property type="entry name" value="DYNEIN LIGHT CHAIN ROADBLOCK"/>
    <property type="match status" value="1"/>
</dbReference>
<dbReference type="Gene3D" id="3.30.450.30">
    <property type="entry name" value="Dynein light chain 2a, cytoplasmic"/>
    <property type="match status" value="1"/>
</dbReference>
<dbReference type="InParanoid" id="A0A1D3D5I6"/>
<dbReference type="AlphaFoldDB" id="A0A1D3D5I6"/>
<name>A0A1D3D5I6_9EIME</name>
<evidence type="ECO:0000313" key="3">
    <source>
        <dbReference type="EMBL" id="OEH78704.1"/>
    </source>
</evidence>
<dbReference type="Pfam" id="PF03259">
    <property type="entry name" value="Robl_LC7"/>
    <property type="match status" value="1"/>
</dbReference>
<feature type="domain" description="Roadblock/LAMTOR2" evidence="2">
    <location>
        <begin position="4"/>
        <end position="91"/>
    </location>
</feature>
<dbReference type="FunCoup" id="A0A1D3D5I6">
    <property type="interactions" value="7"/>
</dbReference>
<dbReference type="VEuPathDB" id="ToxoDB:LOC34619825"/>
<organism evidence="3 4">
    <name type="scientific">Cyclospora cayetanensis</name>
    <dbReference type="NCBI Taxonomy" id="88456"/>
    <lineage>
        <taxon>Eukaryota</taxon>
        <taxon>Sar</taxon>
        <taxon>Alveolata</taxon>
        <taxon>Apicomplexa</taxon>
        <taxon>Conoidasida</taxon>
        <taxon>Coccidia</taxon>
        <taxon>Eucoccidiorida</taxon>
        <taxon>Eimeriorina</taxon>
        <taxon>Eimeriidae</taxon>
        <taxon>Cyclospora</taxon>
    </lineage>
</organism>
<dbReference type="InterPro" id="IPR004942">
    <property type="entry name" value="Roadblock/LAMTOR2_dom"/>
</dbReference>
<dbReference type="SMART" id="SM00960">
    <property type="entry name" value="Robl_LC7"/>
    <property type="match status" value="1"/>
</dbReference>
<comment type="similarity">
    <text evidence="1">Belongs to the GAMAD family.</text>
</comment>
<proteinExistence type="inferred from homology"/>
<dbReference type="FunFam" id="3.30.450.30:FF:000009">
    <property type="entry name" value="Dynein light chain roadblock"/>
    <property type="match status" value="1"/>
</dbReference>
<dbReference type="SUPFAM" id="SSF103196">
    <property type="entry name" value="Roadblock/LC7 domain"/>
    <property type="match status" value="1"/>
</dbReference>
<dbReference type="VEuPathDB" id="ToxoDB:cyc_03070"/>
<comment type="caution">
    <text evidence="3">The sequence shown here is derived from an EMBL/GenBank/DDBJ whole genome shotgun (WGS) entry which is preliminary data.</text>
</comment>
<accession>A0A1D3D5I6</accession>
<evidence type="ECO:0000256" key="1">
    <source>
        <dbReference type="ARBA" id="ARBA00007191"/>
    </source>
</evidence>
<gene>
    <name evidence="3" type="ORF">cyc_03070</name>
</gene>
<sequence length="140" mass="15407">MAEVEETLNRIKTHKGVRGVIVLGADGAVLRSTLDAQQTAAYAGAASQLSERARSLVRDLDPQNDVTFLRVRSKKHEILLAPDGEYLLLSADFALCETDVATTDLQGKIFTYEIRRRMRTTVLHARRPIKARQVGGAGAF</sequence>
<protein>
    <submittedName>
        <fullName evidence="3">Dynein light chain roadblock-type</fullName>
    </submittedName>
</protein>
<dbReference type="Proteomes" id="UP000095192">
    <property type="component" value="Unassembled WGS sequence"/>
</dbReference>
<dbReference type="EMBL" id="JROU02000649">
    <property type="protein sequence ID" value="OEH78704.1"/>
    <property type="molecule type" value="Genomic_DNA"/>
</dbReference>
<evidence type="ECO:0000259" key="2">
    <source>
        <dbReference type="SMART" id="SM00960"/>
    </source>
</evidence>